<gene>
    <name evidence="9" type="primary">cobJ</name>
    <name evidence="9" type="ORF">KDK95_31455</name>
</gene>
<proteinExistence type="predicted"/>
<accession>A0A941INB2</accession>
<dbReference type="Gene3D" id="3.30.950.10">
    <property type="entry name" value="Methyltransferase, Cobalt-precorrin-4 Transmethylase, Domain 2"/>
    <property type="match status" value="1"/>
</dbReference>
<dbReference type="InterPro" id="IPR021744">
    <property type="entry name" value="CbiG_N"/>
</dbReference>
<evidence type="ECO:0000256" key="4">
    <source>
        <dbReference type="ARBA" id="ARBA00022679"/>
    </source>
</evidence>
<dbReference type="PANTHER" id="PTHR47036:SF1">
    <property type="entry name" value="COBALT-FACTOR III C(17)-METHYLTRANSFERASE-RELATED"/>
    <property type="match status" value="1"/>
</dbReference>
<evidence type="ECO:0000256" key="2">
    <source>
        <dbReference type="ARBA" id="ARBA00022573"/>
    </source>
</evidence>
<dbReference type="SUPFAM" id="SSF159664">
    <property type="entry name" value="CobE/GbiG C-terminal domain-like"/>
    <property type="match status" value="1"/>
</dbReference>
<dbReference type="Gene3D" id="3.40.50.11220">
    <property type="match status" value="1"/>
</dbReference>
<evidence type="ECO:0000313" key="10">
    <source>
        <dbReference type="Proteomes" id="UP000676325"/>
    </source>
</evidence>
<comment type="caution">
    <text evidence="9">The sequence shown here is derived from an EMBL/GenBank/DDBJ whole genome shotgun (WGS) entry which is preliminary data.</text>
</comment>
<feature type="domain" description="Cobalamin synthesis G N-terminal" evidence="8">
    <location>
        <begin position="40"/>
        <end position="118"/>
    </location>
</feature>
<dbReference type="InterPro" id="IPR014777">
    <property type="entry name" value="4pyrrole_Mease_sub1"/>
</dbReference>
<dbReference type="Gene3D" id="3.40.1010.10">
    <property type="entry name" value="Cobalt-precorrin-4 Transmethylase, Domain 1"/>
    <property type="match status" value="1"/>
</dbReference>
<dbReference type="InterPro" id="IPR036518">
    <property type="entry name" value="CobE/GbiG_C_sf"/>
</dbReference>
<evidence type="ECO:0000256" key="1">
    <source>
        <dbReference type="ARBA" id="ARBA00004953"/>
    </source>
</evidence>
<evidence type="ECO:0000259" key="8">
    <source>
        <dbReference type="Pfam" id="PF11760"/>
    </source>
</evidence>
<comment type="pathway">
    <text evidence="1">Cofactor biosynthesis; adenosylcobalamin biosynthesis.</text>
</comment>
<evidence type="ECO:0000313" key="9">
    <source>
        <dbReference type="EMBL" id="MBR7830863.1"/>
    </source>
</evidence>
<dbReference type="GO" id="GO:0032259">
    <property type="term" value="P:methylation"/>
    <property type="evidence" value="ECO:0007669"/>
    <property type="project" value="UniProtKB-KW"/>
</dbReference>
<keyword evidence="2" id="KW-0169">Cobalamin biosynthesis</keyword>
<keyword evidence="4 9" id="KW-0808">Transferase</keyword>
<dbReference type="Gene3D" id="3.30.420.180">
    <property type="entry name" value="CobE/GbiG C-terminal domain"/>
    <property type="match status" value="1"/>
</dbReference>
<dbReference type="InterPro" id="IPR014776">
    <property type="entry name" value="4pyrrole_Mease_sub2"/>
</dbReference>
<evidence type="ECO:0000259" key="7">
    <source>
        <dbReference type="Pfam" id="PF01890"/>
    </source>
</evidence>
<dbReference type="SUPFAM" id="SSF53790">
    <property type="entry name" value="Tetrapyrrole methylase"/>
    <property type="match status" value="1"/>
</dbReference>
<dbReference type="InterPro" id="IPR002750">
    <property type="entry name" value="CobE/GbiG_C"/>
</dbReference>
<dbReference type="Pfam" id="PF00590">
    <property type="entry name" value="TP_methylase"/>
    <property type="match status" value="1"/>
</dbReference>
<dbReference type="AlphaFoldDB" id="A0A941INB2"/>
<evidence type="ECO:0000256" key="3">
    <source>
        <dbReference type="ARBA" id="ARBA00022603"/>
    </source>
</evidence>
<dbReference type="CDD" id="cd11646">
    <property type="entry name" value="Precorrin_3B_C17_MT"/>
    <property type="match status" value="1"/>
</dbReference>
<feature type="domain" description="CobE/GbiG C-terminal" evidence="7">
    <location>
        <begin position="133"/>
        <end position="257"/>
    </location>
</feature>
<evidence type="ECO:0000256" key="5">
    <source>
        <dbReference type="ARBA" id="ARBA00022691"/>
    </source>
</evidence>
<dbReference type="Pfam" id="PF01890">
    <property type="entry name" value="CbiG_C"/>
    <property type="match status" value="1"/>
</dbReference>
<organism evidence="9 10">
    <name type="scientific">Actinospica acidithermotolerans</name>
    <dbReference type="NCBI Taxonomy" id="2828514"/>
    <lineage>
        <taxon>Bacteria</taxon>
        <taxon>Bacillati</taxon>
        <taxon>Actinomycetota</taxon>
        <taxon>Actinomycetes</taxon>
        <taxon>Catenulisporales</taxon>
        <taxon>Actinospicaceae</taxon>
        <taxon>Actinospica</taxon>
    </lineage>
</organism>
<dbReference type="PANTHER" id="PTHR47036">
    <property type="entry name" value="COBALT-FACTOR III C(17)-METHYLTRANSFERASE-RELATED"/>
    <property type="match status" value="1"/>
</dbReference>
<sequence length="510" mass="53384">MTRIGCIAATASGREAAAYLEALWPHEVEVVELGTVADSLRAAFQGCDAVVSFLATGATVRILAPLLGHKTTDAPVVCVDEGRRFAIALLGGHYGANDLARRVADAIGAEPVISNAKDADGVRPLPPLPRSRIIVGVGASRGVSAAEVLETVAAALAEAGLSPADVSALATADVKADEAGIAEAARRWGWPIHYRTAEELAAVEVPNPSEAVRAAVGTPSVAEAAAIYAGPGRAPGRLLVHKKKSAREYPMATAAVAEHSDHFERRGRLAVIGLGPGARDLTAPRALAELRATEVVVGLDQYVDQIRDVLPADVRVEATGLGAEELRARSAVDLARAGYRVALIGSGDAGVYAMASPALDHAETAEIDVVCIPGITAATTASNVLGAPLGHDHCSISLSDLHTPWPAIERRVRAAADGDFVVSFYNPRSAKRDWQLPKALAILAGQRPDTTPIGWVRNAGRPDETHGLTTLAEFDPSVVDMYTTVIVGCSQSRIVAGRFVTPRGYRWADR</sequence>
<dbReference type="SUPFAM" id="SSF159672">
    <property type="entry name" value="CbiG N-terminal domain-like"/>
    <property type="match status" value="1"/>
</dbReference>
<dbReference type="Proteomes" id="UP000676325">
    <property type="component" value="Unassembled WGS sequence"/>
</dbReference>
<keyword evidence="5" id="KW-0949">S-adenosyl-L-methionine</keyword>
<dbReference type="NCBIfam" id="TIGR01466">
    <property type="entry name" value="cobJ_cbiH"/>
    <property type="match status" value="1"/>
</dbReference>
<dbReference type="EMBL" id="JAGSOH010000162">
    <property type="protein sequence ID" value="MBR7830863.1"/>
    <property type="molecule type" value="Genomic_DNA"/>
</dbReference>
<dbReference type="InterPro" id="IPR000878">
    <property type="entry name" value="4pyrrol_Mease"/>
</dbReference>
<dbReference type="InterPro" id="IPR038029">
    <property type="entry name" value="GbiG_N_sf"/>
</dbReference>
<dbReference type="InterPro" id="IPR006363">
    <property type="entry name" value="Cbl_synth_CobJ/CibH_dom"/>
</dbReference>
<dbReference type="RefSeq" id="WP_212521983.1">
    <property type="nucleotide sequence ID" value="NZ_JAGSOH010000162.1"/>
</dbReference>
<feature type="domain" description="Tetrapyrrole methylase" evidence="6">
    <location>
        <begin position="269"/>
        <end position="474"/>
    </location>
</feature>
<dbReference type="Pfam" id="PF11760">
    <property type="entry name" value="CbiG_N"/>
    <property type="match status" value="1"/>
</dbReference>
<keyword evidence="10" id="KW-1185">Reference proteome</keyword>
<protein>
    <submittedName>
        <fullName evidence="9">Precorrin-3B C(17)-methyltransferase</fullName>
        <ecNumber evidence="9">2.1.1.131</ecNumber>
    </submittedName>
</protein>
<name>A0A941INB2_9ACTN</name>
<dbReference type="GO" id="GO:0030789">
    <property type="term" value="F:precorrin-3B C17-methyltransferase activity"/>
    <property type="evidence" value="ECO:0007669"/>
    <property type="project" value="UniProtKB-EC"/>
</dbReference>
<evidence type="ECO:0000259" key="6">
    <source>
        <dbReference type="Pfam" id="PF00590"/>
    </source>
</evidence>
<dbReference type="GO" id="GO:0009236">
    <property type="term" value="P:cobalamin biosynthetic process"/>
    <property type="evidence" value="ECO:0007669"/>
    <property type="project" value="UniProtKB-KW"/>
</dbReference>
<dbReference type="InterPro" id="IPR035996">
    <property type="entry name" value="4pyrrol_Methylase_sf"/>
</dbReference>
<dbReference type="InterPro" id="IPR051810">
    <property type="entry name" value="Precorrin_MeTrfase"/>
</dbReference>
<keyword evidence="3 9" id="KW-0489">Methyltransferase</keyword>
<dbReference type="EC" id="2.1.1.131" evidence="9"/>
<reference evidence="9" key="1">
    <citation type="submission" date="2021-04" db="EMBL/GenBank/DDBJ databases">
        <title>Genome based classification of Actinospica acidithermotolerans sp. nov., an actinobacterium isolated from an Indonesian hot spring.</title>
        <authorList>
            <person name="Kusuma A.B."/>
            <person name="Putra K.E."/>
            <person name="Nafisah S."/>
            <person name="Loh J."/>
            <person name="Nouioui I."/>
            <person name="Goodfellow M."/>
        </authorList>
    </citation>
    <scope>NUCLEOTIDE SEQUENCE</scope>
    <source>
        <strain evidence="9">MGRD01-02</strain>
    </source>
</reference>